<protein>
    <recommendedName>
        <fullName evidence="3">YcaO domain-containing protein</fullName>
    </recommendedName>
</protein>
<reference evidence="2" key="1">
    <citation type="journal article" date="2019" name="Int. J. Syst. Evol. Microbiol.">
        <title>The Global Catalogue of Microorganisms (GCM) 10K type strain sequencing project: providing services to taxonomists for standard genome sequencing and annotation.</title>
        <authorList>
            <consortium name="The Broad Institute Genomics Platform"/>
            <consortium name="The Broad Institute Genome Sequencing Center for Infectious Disease"/>
            <person name="Wu L."/>
            <person name="Ma J."/>
        </authorList>
    </citation>
    <scope>NUCLEOTIDE SEQUENCE [LARGE SCALE GENOMIC DNA]</scope>
    <source>
        <strain evidence="2">NBRC 108755</strain>
    </source>
</reference>
<dbReference type="EMBL" id="BSVA01000001">
    <property type="protein sequence ID" value="GMA92954.1"/>
    <property type="molecule type" value="Genomic_DNA"/>
</dbReference>
<comment type="caution">
    <text evidence="1">The sequence shown here is derived from an EMBL/GenBank/DDBJ whole genome shotgun (WGS) entry which is preliminary data.</text>
</comment>
<keyword evidence="2" id="KW-1185">Reference proteome</keyword>
<evidence type="ECO:0008006" key="3">
    <source>
        <dbReference type="Google" id="ProtNLM"/>
    </source>
</evidence>
<sequence>MVPADLTMAAFHSCMPPWNGEGGFAISMDATGHVEFSALGGGSDPEAADAYTAAINSCMTGFTFESAPFAYRDVVSSSVDRLIAYDYAWRWMLPCLAGHDRLPSHIPSFSDFAKPEGAPWSNYYSPTSRDDFDELLEVRYTCGPGTGPLQPHGEFSTR</sequence>
<gene>
    <name evidence="1" type="ORF">GCM10025869_34830</name>
</gene>
<proteinExistence type="predicted"/>
<evidence type="ECO:0000313" key="2">
    <source>
        <dbReference type="Proteomes" id="UP001157069"/>
    </source>
</evidence>
<name>A0ABQ6JY65_9MICO</name>
<organism evidence="1 2">
    <name type="scientific">Homoserinibacter gongjuensis</name>
    <dbReference type="NCBI Taxonomy" id="1162968"/>
    <lineage>
        <taxon>Bacteria</taxon>
        <taxon>Bacillati</taxon>
        <taxon>Actinomycetota</taxon>
        <taxon>Actinomycetes</taxon>
        <taxon>Micrococcales</taxon>
        <taxon>Microbacteriaceae</taxon>
        <taxon>Homoserinibacter</taxon>
    </lineage>
</organism>
<evidence type="ECO:0000313" key="1">
    <source>
        <dbReference type="EMBL" id="GMA92954.1"/>
    </source>
</evidence>
<accession>A0ABQ6JY65</accession>
<dbReference type="Proteomes" id="UP001157069">
    <property type="component" value="Unassembled WGS sequence"/>
</dbReference>